<dbReference type="Proteomes" id="UP001057452">
    <property type="component" value="Chromosome 6"/>
</dbReference>
<evidence type="ECO:0000313" key="1">
    <source>
        <dbReference type="EMBL" id="KAI4825223.1"/>
    </source>
</evidence>
<name>A0ACB9XEU3_CHAAC</name>
<sequence length="140" mass="15610">QVSSVVWLPCCGRRPGMQAASDTLASHQMLVETLEVFCCSSELFEQFMGNAVSIHTTAALQLNSLPGGDGGIMRQWRKRALRVHRERDVTTAGQLCGWISHVDQVGRFHGISRELLSLPQITKAGHRAKQPYSRSLYLIY</sequence>
<organism evidence="1 2">
    <name type="scientific">Chaenocephalus aceratus</name>
    <name type="common">Blackfin icefish</name>
    <name type="synonym">Chaenichthys aceratus</name>
    <dbReference type="NCBI Taxonomy" id="36190"/>
    <lineage>
        <taxon>Eukaryota</taxon>
        <taxon>Metazoa</taxon>
        <taxon>Chordata</taxon>
        <taxon>Craniata</taxon>
        <taxon>Vertebrata</taxon>
        <taxon>Euteleostomi</taxon>
        <taxon>Actinopterygii</taxon>
        <taxon>Neopterygii</taxon>
        <taxon>Teleostei</taxon>
        <taxon>Neoteleostei</taxon>
        <taxon>Acanthomorphata</taxon>
        <taxon>Eupercaria</taxon>
        <taxon>Perciformes</taxon>
        <taxon>Notothenioidei</taxon>
        <taxon>Channichthyidae</taxon>
        <taxon>Chaenocephalus</taxon>
    </lineage>
</organism>
<evidence type="ECO:0000313" key="2">
    <source>
        <dbReference type="Proteomes" id="UP001057452"/>
    </source>
</evidence>
<keyword evidence="2" id="KW-1185">Reference proteome</keyword>
<comment type="caution">
    <text evidence="1">The sequence shown here is derived from an EMBL/GenBank/DDBJ whole genome shotgun (WGS) entry which is preliminary data.</text>
</comment>
<accession>A0ACB9XEU3</accession>
<feature type="non-terminal residue" evidence="1">
    <location>
        <position position="1"/>
    </location>
</feature>
<dbReference type="EMBL" id="CM043790">
    <property type="protein sequence ID" value="KAI4825223.1"/>
    <property type="molecule type" value="Genomic_DNA"/>
</dbReference>
<protein>
    <submittedName>
        <fullName evidence="1">Uncharacterized protein</fullName>
    </submittedName>
</protein>
<reference evidence="1" key="1">
    <citation type="submission" date="2022-05" db="EMBL/GenBank/DDBJ databases">
        <title>Chromosome-level genome of Chaenocephalus aceratus.</title>
        <authorList>
            <person name="Park H."/>
        </authorList>
    </citation>
    <scope>NUCLEOTIDE SEQUENCE</scope>
    <source>
        <strain evidence="1">KU_202001</strain>
    </source>
</reference>
<proteinExistence type="predicted"/>
<feature type="non-terminal residue" evidence="1">
    <location>
        <position position="140"/>
    </location>
</feature>
<gene>
    <name evidence="1" type="ORF">KUCAC02_020910</name>
</gene>